<evidence type="ECO:0000313" key="3">
    <source>
        <dbReference type="Proteomes" id="UP000245207"/>
    </source>
</evidence>
<feature type="region of interest" description="Disordered" evidence="1">
    <location>
        <begin position="20"/>
        <end position="81"/>
    </location>
</feature>
<reference evidence="2 3" key="1">
    <citation type="journal article" date="2018" name="Mol. Plant">
        <title>The genome of Artemisia annua provides insight into the evolution of Asteraceae family and artemisinin biosynthesis.</title>
        <authorList>
            <person name="Shen Q."/>
            <person name="Zhang L."/>
            <person name="Liao Z."/>
            <person name="Wang S."/>
            <person name="Yan T."/>
            <person name="Shi P."/>
            <person name="Liu M."/>
            <person name="Fu X."/>
            <person name="Pan Q."/>
            <person name="Wang Y."/>
            <person name="Lv Z."/>
            <person name="Lu X."/>
            <person name="Zhang F."/>
            <person name="Jiang W."/>
            <person name="Ma Y."/>
            <person name="Chen M."/>
            <person name="Hao X."/>
            <person name="Li L."/>
            <person name="Tang Y."/>
            <person name="Lv G."/>
            <person name="Zhou Y."/>
            <person name="Sun X."/>
            <person name="Brodelius P.E."/>
            <person name="Rose J.K.C."/>
            <person name="Tang K."/>
        </authorList>
    </citation>
    <scope>NUCLEOTIDE SEQUENCE [LARGE SCALE GENOMIC DNA]</scope>
    <source>
        <strain evidence="3">cv. Huhao1</strain>
        <tissue evidence="2">Leaf</tissue>
    </source>
</reference>
<evidence type="ECO:0000256" key="1">
    <source>
        <dbReference type="SAM" id="MobiDB-lite"/>
    </source>
</evidence>
<proteinExistence type="predicted"/>
<gene>
    <name evidence="2" type="ORF">CTI12_AA234840</name>
</gene>
<sequence>MAIFEPKVIDNGNEEEIMLGRRSGRLSKPRQPNRDTDEYEIIDLTLDDSEDEQDNDIDGETGNVNGVQLEGENVDNDSVLD</sequence>
<dbReference type="AlphaFoldDB" id="A0A2U1NTA7"/>
<protein>
    <submittedName>
        <fullName evidence="2">Uncharacterized protein</fullName>
    </submittedName>
</protein>
<comment type="caution">
    <text evidence="2">The sequence shown here is derived from an EMBL/GenBank/DDBJ whole genome shotgun (WGS) entry which is preliminary data.</text>
</comment>
<dbReference type="EMBL" id="PKPP01002233">
    <property type="protein sequence ID" value="PWA76700.1"/>
    <property type="molecule type" value="Genomic_DNA"/>
</dbReference>
<evidence type="ECO:0000313" key="2">
    <source>
        <dbReference type="EMBL" id="PWA76700.1"/>
    </source>
</evidence>
<name>A0A2U1NTA7_ARTAN</name>
<keyword evidence="3" id="KW-1185">Reference proteome</keyword>
<feature type="compositionally biased region" description="Acidic residues" evidence="1">
    <location>
        <begin position="37"/>
        <end position="59"/>
    </location>
</feature>
<feature type="compositionally biased region" description="Acidic residues" evidence="1">
    <location>
        <begin position="72"/>
        <end position="81"/>
    </location>
</feature>
<organism evidence="2 3">
    <name type="scientific">Artemisia annua</name>
    <name type="common">Sweet wormwood</name>
    <dbReference type="NCBI Taxonomy" id="35608"/>
    <lineage>
        <taxon>Eukaryota</taxon>
        <taxon>Viridiplantae</taxon>
        <taxon>Streptophyta</taxon>
        <taxon>Embryophyta</taxon>
        <taxon>Tracheophyta</taxon>
        <taxon>Spermatophyta</taxon>
        <taxon>Magnoliopsida</taxon>
        <taxon>eudicotyledons</taxon>
        <taxon>Gunneridae</taxon>
        <taxon>Pentapetalae</taxon>
        <taxon>asterids</taxon>
        <taxon>campanulids</taxon>
        <taxon>Asterales</taxon>
        <taxon>Asteraceae</taxon>
        <taxon>Asteroideae</taxon>
        <taxon>Anthemideae</taxon>
        <taxon>Artemisiinae</taxon>
        <taxon>Artemisia</taxon>
    </lineage>
</organism>
<accession>A0A2U1NTA7</accession>
<dbReference type="Proteomes" id="UP000245207">
    <property type="component" value="Unassembled WGS sequence"/>
</dbReference>